<evidence type="ECO:0000256" key="6">
    <source>
        <dbReference type="ARBA" id="ARBA00023315"/>
    </source>
</evidence>
<dbReference type="PANTHER" id="PTHR30606:SF9">
    <property type="entry name" value="LIPID A BIOSYNTHESIS LAUROYLTRANSFERASE"/>
    <property type="match status" value="1"/>
</dbReference>
<evidence type="ECO:0000256" key="3">
    <source>
        <dbReference type="ARBA" id="ARBA00022519"/>
    </source>
</evidence>
<sequence>MTVAPPTRPITRQMHLEAAFVRGLLAIFRRIGPVRASNLGGFLCRMVGPCLPVSRIADANLRMAMPELDATMRRRVIRDMWDNIGRNAGEFPHLATLPRNPDSGPGWDVVGEEYLTAQAGRGGPTIFVSGHIGNWEMLPPAVARYGLPFSSFYRAPNNPLVDRILCDLRDAAMGQPVPLFAKGAKGARSALGHILKGGHLGMLVDQKMNDGVAARFFGLPAMTAGAMAAMAIKLRCPVIPGYVERLGPARLRIHVHPPLDLPDSGNRAQDQADLTQMVNDWIEGTIRQHPGSWLWLHRRWNVHLPKTKPKK</sequence>
<dbReference type="PANTHER" id="PTHR30606">
    <property type="entry name" value="LIPID A BIOSYNTHESIS LAUROYL ACYLTRANSFERASE"/>
    <property type="match status" value="1"/>
</dbReference>
<dbReference type="Proteomes" id="UP000032675">
    <property type="component" value="Unassembled WGS sequence"/>
</dbReference>
<protein>
    <submittedName>
        <fullName evidence="7">Lipid A biosynthesis (Lauroyl) acyltransferase</fullName>
    </submittedName>
</protein>
<keyword evidence="5" id="KW-0472">Membrane</keyword>
<dbReference type="Pfam" id="PF03279">
    <property type="entry name" value="Lip_A_acyltrans"/>
    <property type="match status" value="1"/>
</dbReference>
<dbReference type="RefSeq" id="WP_048850678.1">
    <property type="nucleotide sequence ID" value="NZ_BANI01000046.1"/>
</dbReference>
<evidence type="ECO:0000256" key="2">
    <source>
        <dbReference type="ARBA" id="ARBA00022475"/>
    </source>
</evidence>
<reference evidence="7 8" key="1">
    <citation type="submission" date="2012-11" db="EMBL/GenBank/DDBJ databases">
        <title>Whole genome sequence of Gluconacetobacter europaeus NBRC3261.</title>
        <authorList>
            <person name="Azuma Y."/>
            <person name="Higashiura N."/>
            <person name="Hirakawa H."/>
            <person name="Matsushita K."/>
        </authorList>
    </citation>
    <scope>NUCLEOTIDE SEQUENCE [LARGE SCALE GENOMIC DNA]</scope>
    <source>
        <strain evidence="7 8">NBRC 3261</strain>
    </source>
</reference>
<evidence type="ECO:0000313" key="7">
    <source>
        <dbReference type="EMBL" id="GAN96064.1"/>
    </source>
</evidence>
<dbReference type="EMBL" id="BANI01000046">
    <property type="protein sequence ID" value="GAN96064.1"/>
    <property type="molecule type" value="Genomic_DNA"/>
</dbReference>
<comment type="caution">
    <text evidence="7">The sequence shown here is derived from an EMBL/GenBank/DDBJ whole genome shotgun (WGS) entry which is preliminary data.</text>
</comment>
<proteinExistence type="predicted"/>
<name>A0A0D6PY05_KOMEU</name>
<dbReference type="AlphaFoldDB" id="A0A0D6PY05"/>
<dbReference type="CDD" id="cd07984">
    <property type="entry name" value="LPLAT_LABLAT-like"/>
    <property type="match status" value="1"/>
</dbReference>
<evidence type="ECO:0000313" key="8">
    <source>
        <dbReference type="Proteomes" id="UP000032675"/>
    </source>
</evidence>
<keyword evidence="6 7" id="KW-0012">Acyltransferase</keyword>
<keyword evidence="2" id="KW-1003">Cell membrane</keyword>
<dbReference type="GO" id="GO:0016746">
    <property type="term" value="F:acyltransferase activity"/>
    <property type="evidence" value="ECO:0007669"/>
    <property type="project" value="UniProtKB-KW"/>
</dbReference>
<keyword evidence="4 7" id="KW-0808">Transferase</keyword>
<comment type="subcellular location">
    <subcellularLocation>
        <location evidence="1">Cell inner membrane</location>
    </subcellularLocation>
</comment>
<evidence type="ECO:0000256" key="1">
    <source>
        <dbReference type="ARBA" id="ARBA00004533"/>
    </source>
</evidence>
<keyword evidence="3" id="KW-0997">Cell inner membrane</keyword>
<accession>A0A0D6PY05</accession>
<dbReference type="GO" id="GO:0005886">
    <property type="term" value="C:plasma membrane"/>
    <property type="evidence" value="ECO:0007669"/>
    <property type="project" value="UniProtKB-SubCell"/>
</dbReference>
<evidence type="ECO:0000256" key="4">
    <source>
        <dbReference type="ARBA" id="ARBA00022679"/>
    </source>
</evidence>
<evidence type="ECO:0000256" key="5">
    <source>
        <dbReference type="ARBA" id="ARBA00023136"/>
    </source>
</evidence>
<dbReference type="GO" id="GO:0009247">
    <property type="term" value="P:glycolipid biosynthetic process"/>
    <property type="evidence" value="ECO:0007669"/>
    <property type="project" value="UniProtKB-ARBA"/>
</dbReference>
<gene>
    <name evidence="7" type="ORF">Geu3261_0052_035</name>
</gene>
<organism evidence="7 8">
    <name type="scientific">Komagataeibacter europaeus NBRC 3261</name>
    <dbReference type="NCBI Taxonomy" id="1234669"/>
    <lineage>
        <taxon>Bacteria</taxon>
        <taxon>Pseudomonadati</taxon>
        <taxon>Pseudomonadota</taxon>
        <taxon>Alphaproteobacteria</taxon>
        <taxon>Acetobacterales</taxon>
        <taxon>Acetobacteraceae</taxon>
        <taxon>Komagataeibacter</taxon>
    </lineage>
</organism>
<dbReference type="InterPro" id="IPR004960">
    <property type="entry name" value="LipA_acyltrans"/>
</dbReference>